<name>A0ABW0DDS2_STRFI</name>
<dbReference type="RefSeq" id="WP_344642744.1">
    <property type="nucleotide sequence ID" value="NZ_BAAASS010000002.1"/>
</dbReference>
<evidence type="ECO:0000313" key="1">
    <source>
        <dbReference type="EMBL" id="MFC5228333.1"/>
    </source>
</evidence>
<accession>A0ABW0DDS2</accession>
<sequence length="60" mass="6164">MPTTLLPALAPTASPAEEAALTAVLTEGEAQVSDAPLFQPTMAAEVILVFGPKEPTQKVC</sequence>
<dbReference type="Proteomes" id="UP001596156">
    <property type="component" value="Unassembled WGS sequence"/>
</dbReference>
<protein>
    <submittedName>
        <fullName evidence="1">Uncharacterized protein</fullName>
    </submittedName>
</protein>
<organism evidence="1 2">
    <name type="scientific">Streptomyces fimbriatus</name>
    <dbReference type="NCBI Taxonomy" id="68197"/>
    <lineage>
        <taxon>Bacteria</taxon>
        <taxon>Bacillati</taxon>
        <taxon>Actinomycetota</taxon>
        <taxon>Actinomycetes</taxon>
        <taxon>Kitasatosporales</taxon>
        <taxon>Streptomycetaceae</taxon>
        <taxon>Streptomyces</taxon>
    </lineage>
</organism>
<dbReference type="EMBL" id="JBHSKL010000039">
    <property type="protein sequence ID" value="MFC5228333.1"/>
    <property type="molecule type" value="Genomic_DNA"/>
</dbReference>
<evidence type="ECO:0000313" key="2">
    <source>
        <dbReference type="Proteomes" id="UP001596156"/>
    </source>
</evidence>
<reference evidence="2" key="1">
    <citation type="journal article" date="2019" name="Int. J. Syst. Evol. Microbiol.">
        <title>The Global Catalogue of Microorganisms (GCM) 10K type strain sequencing project: providing services to taxonomists for standard genome sequencing and annotation.</title>
        <authorList>
            <consortium name="The Broad Institute Genomics Platform"/>
            <consortium name="The Broad Institute Genome Sequencing Center for Infectious Disease"/>
            <person name="Wu L."/>
            <person name="Ma J."/>
        </authorList>
    </citation>
    <scope>NUCLEOTIDE SEQUENCE [LARGE SCALE GENOMIC DNA]</scope>
    <source>
        <strain evidence="2">CCM 8479</strain>
    </source>
</reference>
<gene>
    <name evidence="1" type="ORF">ACFPN6_27930</name>
</gene>
<keyword evidence="2" id="KW-1185">Reference proteome</keyword>
<proteinExistence type="predicted"/>
<comment type="caution">
    <text evidence="1">The sequence shown here is derived from an EMBL/GenBank/DDBJ whole genome shotgun (WGS) entry which is preliminary data.</text>
</comment>